<dbReference type="AlphaFoldDB" id="A0AAN8FF87"/>
<proteinExistence type="predicted"/>
<sequence>MLLLSKQYCRILNVGWFEIRLACADRYLSRRRSPSGEQVNALLELTVENERLRKELLESTTNLDRLQNRLNEVDADMTRVTREGKMQALKTRAVAQGR</sequence>
<dbReference type="EMBL" id="WIXE01009194">
    <property type="protein sequence ID" value="KAK5978651.1"/>
    <property type="molecule type" value="Genomic_DNA"/>
</dbReference>
<dbReference type="Proteomes" id="UP001331761">
    <property type="component" value="Unassembled WGS sequence"/>
</dbReference>
<feature type="coiled-coil region" evidence="1">
    <location>
        <begin position="42"/>
        <end position="83"/>
    </location>
</feature>
<keyword evidence="3" id="KW-1185">Reference proteome</keyword>
<keyword evidence="1" id="KW-0175">Coiled coil</keyword>
<name>A0AAN8FF87_TRICO</name>
<reference evidence="2 3" key="1">
    <citation type="submission" date="2019-10" db="EMBL/GenBank/DDBJ databases">
        <title>Assembly and Annotation for the nematode Trichostrongylus colubriformis.</title>
        <authorList>
            <person name="Martin J."/>
        </authorList>
    </citation>
    <scope>NUCLEOTIDE SEQUENCE [LARGE SCALE GENOMIC DNA]</scope>
    <source>
        <strain evidence="2">G859</strain>
        <tissue evidence="2">Whole worm</tissue>
    </source>
</reference>
<evidence type="ECO:0000313" key="2">
    <source>
        <dbReference type="EMBL" id="KAK5978651.1"/>
    </source>
</evidence>
<organism evidence="2 3">
    <name type="scientific">Trichostrongylus colubriformis</name>
    <name type="common">Black scour worm</name>
    <dbReference type="NCBI Taxonomy" id="6319"/>
    <lineage>
        <taxon>Eukaryota</taxon>
        <taxon>Metazoa</taxon>
        <taxon>Ecdysozoa</taxon>
        <taxon>Nematoda</taxon>
        <taxon>Chromadorea</taxon>
        <taxon>Rhabditida</taxon>
        <taxon>Rhabditina</taxon>
        <taxon>Rhabditomorpha</taxon>
        <taxon>Strongyloidea</taxon>
        <taxon>Trichostrongylidae</taxon>
        <taxon>Trichostrongylus</taxon>
    </lineage>
</organism>
<comment type="caution">
    <text evidence="2">The sequence shown here is derived from an EMBL/GenBank/DDBJ whole genome shotgun (WGS) entry which is preliminary data.</text>
</comment>
<gene>
    <name evidence="2" type="ORF">GCK32_020475</name>
</gene>
<evidence type="ECO:0000256" key="1">
    <source>
        <dbReference type="SAM" id="Coils"/>
    </source>
</evidence>
<protein>
    <submittedName>
        <fullName evidence="2">Uncharacterized protein</fullName>
    </submittedName>
</protein>
<evidence type="ECO:0000313" key="3">
    <source>
        <dbReference type="Proteomes" id="UP001331761"/>
    </source>
</evidence>
<accession>A0AAN8FF87</accession>
<feature type="non-terminal residue" evidence="2">
    <location>
        <position position="98"/>
    </location>
</feature>